<dbReference type="Pfam" id="PF00455">
    <property type="entry name" value="DeoRC"/>
    <property type="match status" value="1"/>
</dbReference>
<dbReference type="InterPro" id="IPR036390">
    <property type="entry name" value="WH_DNA-bd_sf"/>
</dbReference>
<dbReference type="EMBL" id="VZRB01000033">
    <property type="protein sequence ID" value="KAB1141260.1"/>
    <property type="molecule type" value="Genomic_DNA"/>
</dbReference>
<dbReference type="PROSITE" id="PS51000">
    <property type="entry name" value="HTH_DEOR_2"/>
    <property type="match status" value="1"/>
</dbReference>
<keyword evidence="6" id="KW-1185">Reference proteome</keyword>
<dbReference type="InterPro" id="IPR014036">
    <property type="entry name" value="DeoR-like_C"/>
</dbReference>
<dbReference type="SMART" id="SM01134">
    <property type="entry name" value="DeoRC"/>
    <property type="match status" value="1"/>
</dbReference>
<comment type="caution">
    <text evidence="5">The sequence shown here is derived from an EMBL/GenBank/DDBJ whole genome shotgun (WGS) entry which is preliminary data.</text>
</comment>
<evidence type="ECO:0000313" key="5">
    <source>
        <dbReference type="EMBL" id="KAB1141260.1"/>
    </source>
</evidence>
<dbReference type="PRINTS" id="PR00037">
    <property type="entry name" value="HTHLACR"/>
</dbReference>
<name>A0A6H9US53_9ACTN</name>
<accession>A0A6H9US53</accession>
<evidence type="ECO:0000256" key="2">
    <source>
        <dbReference type="ARBA" id="ARBA00023125"/>
    </source>
</evidence>
<organism evidence="5 6">
    <name type="scientific">Streptomyces luteolifulvus</name>
    <dbReference type="NCBI Taxonomy" id="2615112"/>
    <lineage>
        <taxon>Bacteria</taxon>
        <taxon>Bacillati</taxon>
        <taxon>Actinomycetota</taxon>
        <taxon>Actinomycetes</taxon>
        <taxon>Kitasatosporales</taxon>
        <taxon>Streptomycetaceae</taxon>
        <taxon>Streptomyces</taxon>
    </lineage>
</organism>
<dbReference type="InterPro" id="IPR037171">
    <property type="entry name" value="NagB/RpiA_transferase-like"/>
</dbReference>
<gene>
    <name evidence="5" type="ORF">F7R91_33080</name>
</gene>
<dbReference type="GO" id="GO:0003700">
    <property type="term" value="F:DNA-binding transcription factor activity"/>
    <property type="evidence" value="ECO:0007669"/>
    <property type="project" value="InterPro"/>
</dbReference>
<sequence length="263" mass="27745">MHRSDRVSAILERLACGGTVNVVGVARELGVSVATIRRDLSLLDEQNLLIRTRGGAVGRAVAYELPVRYRDSKSRAAKQAIARMAMRCMTSGHQVVAINGGTTTGEVARLLATRTDLTVITNALNIAGALVNKPRVKLLVTGGVARPNSYELVGPVAEGTVGRVNIDTAFIGIDGINAKAGLSTYDKVEAQINALMISRARRVVVVADGSKIGRDLFAHVADLRVVTELVTDTSADVDELAAIAARGVVVRIAEVGGRRTRSG</sequence>
<feature type="domain" description="HTH deoR-type" evidence="4">
    <location>
        <begin position="3"/>
        <end position="58"/>
    </location>
</feature>
<dbReference type="GO" id="GO:0003677">
    <property type="term" value="F:DNA binding"/>
    <property type="evidence" value="ECO:0007669"/>
    <property type="project" value="UniProtKB-KW"/>
</dbReference>
<evidence type="ECO:0000256" key="3">
    <source>
        <dbReference type="ARBA" id="ARBA00023163"/>
    </source>
</evidence>
<protein>
    <submittedName>
        <fullName evidence="5">DeoR/GlpR transcriptional regulator</fullName>
    </submittedName>
</protein>
<keyword evidence="1" id="KW-0805">Transcription regulation</keyword>
<evidence type="ECO:0000259" key="4">
    <source>
        <dbReference type="PROSITE" id="PS51000"/>
    </source>
</evidence>
<dbReference type="AlphaFoldDB" id="A0A6H9US53"/>
<dbReference type="PROSITE" id="PS00894">
    <property type="entry name" value="HTH_DEOR_1"/>
    <property type="match status" value="1"/>
</dbReference>
<keyword evidence="2" id="KW-0238">DNA-binding</keyword>
<dbReference type="Proteomes" id="UP000442707">
    <property type="component" value="Unassembled WGS sequence"/>
</dbReference>
<dbReference type="PANTHER" id="PTHR30363:SF44">
    <property type="entry name" value="AGA OPERON TRANSCRIPTIONAL REPRESSOR-RELATED"/>
    <property type="match status" value="1"/>
</dbReference>
<dbReference type="Pfam" id="PF08220">
    <property type="entry name" value="HTH_DeoR"/>
    <property type="match status" value="1"/>
</dbReference>
<evidence type="ECO:0000313" key="6">
    <source>
        <dbReference type="Proteomes" id="UP000442707"/>
    </source>
</evidence>
<keyword evidence="3" id="KW-0804">Transcription</keyword>
<dbReference type="Gene3D" id="3.40.50.1360">
    <property type="match status" value="1"/>
</dbReference>
<dbReference type="PANTHER" id="PTHR30363">
    <property type="entry name" value="HTH-TYPE TRANSCRIPTIONAL REGULATOR SRLR-RELATED"/>
    <property type="match status" value="1"/>
</dbReference>
<dbReference type="InterPro" id="IPR050313">
    <property type="entry name" value="Carb_Metab_HTH_regulators"/>
</dbReference>
<proteinExistence type="predicted"/>
<dbReference type="SUPFAM" id="SSF46785">
    <property type="entry name" value="Winged helix' DNA-binding domain"/>
    <property type="match status" value="1"/>
</dbReference>
<dbReference type="SUPFAM" id="SSF100950">
    <property type="entry name" value="NagB/RpiA/CoA transferase-like"/>
    <property type="match status" value="1"/>
</dbReference>
<dbReference type="SMART" id="SM00420">
    <property type="entry name" value="HTH_DEOR"/>
    <property type="match status" value="1"/>
</dbReference>
<dbReference type="InterPro" id="IPR001034">
    <property type="entry name" value="DeoR_HTH"/>
</dbReference>
<dbReference type="InterPro" id="IPR018356">
    <property type="entry name" value="Tscrpt_reg_HTH_DeoR_CS"/>
</dbReference>
<reference evidence="5 6" key="1">
    <citation type="submission" date="2019-09" db="EMBL/GenBank/DDBJ databases">
        <title>Screening of Novel Bioactive Compounds from Soil-Associated.</title>
        <authorList>
            <person name="Zhao S."/>
        </authorList>
    </citation>
    <scope>NUCLEOTIDE SEQUENCE [LARGE SCALE GENOMIC DNA]</scope>
    <source>
        <strain evidence="5 6">HIT-DPA4</strain>
    </source>
</reference>
<evidence type="ECO:0000256" key="1">
    <source>
        <dbReference type="ARBA" id="ARBA00023015"/>
    </source>
</evidence>